<accession>A0AAW1QQ46</accession>
<feature type="region of interest" description="Disordered" evidence="1">
    <location>
        <begin position="59"/>
        <end position="84"/>
    </location>
</feature>
<organism evidence="2 3">
    <name type="scientific">[Myrmecia] bisecta</name>
    <dbReference type="NCBI Taxonomy" id="41462"/>
    <lineage>
        <taxon>Eukaryota</taxon>
        <taxon>Viridiplantae</taxon>
        <taxon>Chlorophyta</taxon>
        <taxon>core chlorophytes</taxon>
        <taxon>Trebouxiophyceae</taxon>
        <taxon>Trebouxiales</taxon>
        <taxon>Trebouxiaceae</taxon>
        <taxon>Myrmecia</taxon>
    </lineage>
</organism>
<dbReference type="EMBL" id="JALJOR010000002">
    <property type="protein sequence ID" value="KAK9823606.1"/>
    <property type="molecule type" value="Genomic_DNA"/>
</dbReference>
<name>A0AAW1QQ46_9CHLO</name>
<dbReference type="Proteomes" id="UP001489004">
    <property type="component" value="Unassembled WGS sequence"/>
</dbReference>
<reference evidence="2 3" key="1">
    <citation type="journal article" date="2024" name="Nat. Commun.">
        <title>Phylogenomics reveals the evolutionary origins of lichenization in chlorophyte algae.</title>
        <authorList>
            <person name="Puginier C."/>
            <person name="Libourel C."/>
            <person name="Otte J."/>
            <person name="Skaloud P."/>
            <person name="Haon M."/>
            <person name="Grisel S."/>
            <person name="Petersen M."/>
            <person name="Berrin J.G."/>
            <person name="Delaux P.M."/>
            <person name="Dal Grande F."/>
            <person name="Keller J."/>
        </authorList>
    </citation>
    <scope>NUCLEOTIDE SEQUENCE [LARGE SCALE GENOMIC DNA]</scope>
    <source>
        <strain evidence="2 3">SAG 2043</strain>
    </source>
</reference>
<gene>
    <name evidence="2" type="ORF">WJX72_004199</name>
</gene>
<comment type="caution">
    <text evidence="2">The sequence shown here is derived from an EMBL/GenBank/DDBJ whole genome shotgun (WGS) entry which is preliminary data.</text>
</comment>
<protein>
    <recommendedName>
        <fullName evidence="4">DUF2188 domain-containing protein</fullName>
    </recommendedName>
</protein>
<evidence type="ECO:0000313" key="2">
    <source>
        <dbReference type="EMBL" id="KAK9823606.1"/>
    </source>
</evidence>
<proteinExistence type="predicted"/>
<evidence type="ECO:0000313" key="3">
    <source>
        <dbReference type="Proteomes" id="UP001489004"/>
    </source>
</evidence>
<keyword evidence="3" id="KW-1185">Reference proteome</keyword>
<dbReference type="AlphaFoldDB" id="A0AAW1QQ46"/>
<evidence type="ECO:0008006" key="4">
    <source>
        <dbReference type="Google" id="ProtNLM"/>
    </source>
</evidence>
<evidence type="ECO:0000256" key="1">
    <source>
        <dbReference type="SAM" id="MobiDB-lite"/>
    </source>
</evidence>
<sequence>MFSWKTGKGQPVKVKNPDSLDRARHLLDTAGNASVQPVGSTWPLVRIVTEHGPLLHFAQPELAEHSDPGLPRAAGGKRAREQEE</sequence>